<dbReference type="Proteomes" id="UP000793456">
    <property type="component" value="Chromosome XVII"/>
</dbReference>
<dbReference type="EMBL" id="CM011690">
    <property type="protein sequence ID" value="TMS08068.1"/>
    <property type="molecule type" value="Genomic_DNA"/>
</dbReference>
<reference evidence="1" key="1">
    <citation type="submission" date="2018-11" db="EMBL/GenBank/DDBJ databases">
        <title>The sequence and de novo assembly of Larimichthys crocea genome using PacBio and Hi-C technologies.</title>
        <authorList>
            <person name="Xu P."/>
            <person name="Chen B."/>
            <person name="Zhou Z."/>
            <person name="Ke Q."/>
            <person name="Wu Y."/>
            <person name="Bai H."/>
            <person name="Pu F."/>
        </authorList>
    </citation>
    <scope>NUCLEOTIDE SEQUENCE</scope>
    <source>
        <tissue evidence="1">Muscle</tissue>
    </source>
</reference>
<sequence length="56" mass="6434">MNEIFEDVKDMGVLIGKGGLYGQTFRIKPPMCITMEDADFFLAVFNKSIHDYMAKR</sequence>
<organism evidence="1 2">
    <name type="scientific">Larimichthys crocea</name>
    <name type="common">Large yellow croaker</name>
    <name type="synonym">Pseudosciaena crocea</name>
    <dbReference type="NCBI Taxonomy" id="215358"/>
    <lineage>
        <taxon>Eukaryota</taxon>
        <taxon>Metazoa</taxon>
        <taxon>Chordata</taxon>
        <taxon>Craniata</taxon>
        <taxon>Vertebrata</taxon>
        <taxon>Euteleostomi</taxon>
        <taxon>Actinopterygii</taxon>
        <taxon>Neopterygii</taxon>
        <taxon>Teleostei</taxon>
        <taxon>Neoteleostei</taxon>
        <taxon>Acanthomorphata</taxon>
        <taxon>Eupercaria</taxon>
        <taxon>Sciaenidae</taxon>
        <taxon>Larimichthys</taxon>
    </lineage>
</organism>
<comment type="caution">
    <text evidence="1">The sequence shown here is derived from an EMBL/GenBank/DDBJ whole genome shotgun (WGS) entry which is preliminary data.</text>
</comment>
<keyword evidence="2" id="KW-1185">Reference proteome</keyword>
<name>A0ACD3QLT1_LARCR</name>
<gene>
    <name evidence="1" type="ORF">E3U43_005551</name>
</gene>
<evidence type="ECO:0000313" key="2">
    <source>
        <dbReference type="Proteomes" id="UP000793456"/>
    </source>
</evidence>
<protein>
    <submittedName>
        <fullName evidence="1">Uncharacterized protein</fullName>
    </submittedName>
</protein>
<proteinExistence type="predicted"/>
<evidence type="ECO:0000313" key="1">
    <source>
        <dbReference type="EMBL" id="TMS08068.1"/>
    </source>
</evidence>
<accession>A0ACD3QLT1</accession>